<dbReference type="EMBL" id="BART01014392">
    <property type="protein sequence ID" value="GAG88087.1"/>
    <property type="molecule type" value="Genomic_DNA"/>
</dbReference>
<comment type="caution">
    <text evidence="2">The sequence shown here is derived from an EMBL/GenBank/DDBJ whole genome shotgun (WGS) entry which is preliminary data.</text>
</comment>
<protein>
    <recommendedName>
        <fullName evidence="1">3-dehydroquinate synthase C-terminal domain-containing protein</fullName>
    </recommendedName>
</protein>
<reference evidence="2" key="1">
    <citation type="journal article" date="2014" name="Front. Microbiol.">
        <title>High frequency of phylogenetically diverse reductive dehalogenase-homologous genes in deep subseafloor sedimentary metagenomes.</title>
        <authorList>
            <person name="Kawai M."/>
            <person name="Futagami T."/>
            <person name="Toyoda A."/>
            <person name="Takaki Y."/>
            <person name="Nishi S."/>
            <person name="Hori S."/>
            <person name="Arai W."/>
            <person name="Tsubouchi T."/>
            <person name="Morono Y."/>
            <person name="Uchiyama I."/>
            <person name="Ito T."/>
            <person name="Fujiyama A."/>
            <person name="Inagaki F."/>
            <person name="Takami H."/>
        </authorList>
    </citation>
    <scope>NUCLEOTIDE SEQUENCE</scope>
    <source>
        <strain evidence="2">Expedition CK06-06</strain>
    </source>
</reference>
<accession>X1C415</accession>
<proteinExistence type="predicted"/>
<feature type="non-terminal residue" evidence="2">
    <location>
        <position position="69"/>
    </location>
</feature>
<gene>
    <name evidence="2" type="ORF">S01H4_28748</name>
</gene>
<organism evidence="2">
    <name type="scientific">marine sediment metagenome</name>
    <dbReference type="NCBI Taxonomy" id="412755"/>
    <lineage>
        <taxon>unclassified sequences</taxon>
        <taxon>metagenomes</taxon>
        <taxon>ecological metagenomes</taxon>
    </lineage>
</organism>
<sequence>MSGMGEAIKLQLMKKAYPKNFKRIVKIINKAKTDKLYLSKLINENLRIKYSYFEHDEFDLGERNLLNYG</sequence>
<feature type="domain" description="3-dehydroquinate synthase C-terminal" evidence="1">
    <location>
        <begin position="3"/>
        <end position="69"/>
    </location>
</feature>
<dbReference type="AlphaFoldDB" id="X1C415"/>
<evidence type="ECO:0000313" key="2">
    <source>
        <dbReference type="EMBL" id="GAG88087.1"/>
    </source>
</evidence>
<name>X1C415_9ZZZZ</name>
<dbReference type="Gene3D" id="1.20.1090.10">
    <property type="entry name" value="Dehydroquinate synthase-like - alpha domain"/>
    <property type="match status" value="1"/>
</dbReference>
<evidence type="ECO:0000259" key="1">
    <source>
        <dbReference type="Pfam" id="PF24621"/>
    </source>
</evidence>
<dbReference type="Pfam" id="PF24621">
    <property type="entry name" value="DHQS_C"/>
    <property type="match status" value="1"/>
</dbReference>
<dbReference type="InterPro" id="IPR056179">
    <property type="entry name" value="DHQS_C"/>
</dbReference>